<evidence type="ECO:0000256" key="1">
    <source>
        <dbReference type="SAM" id="Phobius"/>
    </source>
</evidence>
<proteinExistence type="predicted"/>
<feature type="transmembrane region" description="Helical" evidence="1">
    <location>
        <begin position="195"/>
        <end position="216"/>
    </location>
</feature>
<gene>
    <name evidence="2" type="ORF">Y882_11545</name>
</gene>
<comment type="caution">
    <text evidence="2">The sequence shown here is derived from an EMBL/GenBank/DDBJ whole genome shotgun (WGS) entry which is preliminary data.</text>
</comment>
<dbReference type="PATRIC" id="fig|1440762.4.peg.1809"/>
<feature type="transmembrane region" description="Helical" evidence="1">
    <location>
        <begin position="170"/>
        <end position="188"/>
    </location>
</feature>
<name>A0A0G9H6S5_9GAMM</name>
<feature type="transmembrane region" description="Helical" evidence="1">
    <location>
        <begin position="80"/>
        <end position="98"/>
    </location>
</feature>
<evidence type="ECO:0008006" key="4">
    <source>
        <dbReference type="Google" id="ProtNLM"/>
    </source>
</evidence>
<keyword evidence="1" id="KW-0472">Membrane</keyword>
<feature type="transmembrane region" description="Helical" evidence="1">
    <location>
        <begin position="222"/>
        <end position="242"/>
    </location>
</feature>
<evidence type="ECO:0000313" key="3">
    <source>
        <dbReference type="Proteomes" id="UP000035481"/>
    </source>
</evidence>
<keyword evidence="1" id="KW-1133">Transmembrane helix</keyword>
<dbReference type="Proteomes" id="UP000035481">
    <property type="component" value="Unassembled WGS sequence"/>
</dbReference>
<reference evidence="2 3" key="1">
    <citation type="journal article" date="2015" name="Antonie Van Leeuwenhoek">
        <title>A phylogenomic and molecular marker based taxonomic framework for the order Xanthomonadales: proposal to transfer the families Algiphilaceae and Solimonadaceae to the order Nevskiales ord. nov. and to create a new family within the order Xanthomonadales, the family Rhodanobacteraceae fam. nov., containing the genus Rhodanobacter and its closest relatives.</title>
        <authorList>
            <person name="Naushad S."/>
            <person name="Adeolu M."/>
            <person name="Wong S."/>
            <person name="Sohail M."/>
            <person name="Schellhorn H.E."/>
            <person name="Gupta R.S."/>
        </authorList>
    </citation>
    <scope>NUCLEOTIDE SEQUENCE [LARGE SCALE GENOMIC DNA]</scope>
    <source>
        <strain evidence="2 3">DSM 16301</strain>
    </source>
</reference>
<keyword evidence="1" id="KW-0812">Transmembrane</keyword>
<protein>
    <recommendedName>
        <fullName evidence="4">DUF4386 domain-containing protein</fullName>
    </recommendedName>
</protein>
<feature type="transmembrane region" description="Helical" evidence="1">
    <location>
        <begin position="110"/>
        <end position="129"/>
    </location>
</feature>
<organism evidence="2 3">
    <name type="scientific">Dyella japonica DSM 16301</name>
    <dbReference type="NCBI Taxonomy" id="1440762"/>
    <lineage>
        <taxon>Bacteria</taxon>
        <taxon>Pseudomonadati</taxon>
        <taxon>Pseudomonadota</taxon>
        <taxon>Gammaproteobacteria</taxon>
        <taxon>Lysobacterales</taxon>
        <taxon>Rhodanobacteraceae</taxon>
        <taxon>Dyella</taxon>
    </lineage>
</organism>
<sequence>MRLDKEWIAMTTRVESLKLSAHPHAATVPSLGDGRLAGLTILASAIVSTATVALDRGASGKTTQDILQSMVQIQAWHQNVHVVAMACVCGLMYGYTVLSQRLDLRRAPVLIGLITYAMGSVLMLAATLLDGFISTGIAADFVNGTPEAAQTARWMIHVVESIALTDIARVAWVLQSVAAIAWSVALLRDAGLRRVVGGIGLLAGGLPAAMVIAAGAQMDLSVVIGTLLLQAVWNLAAGVLMLRERSPA</sequence>
<evidence type="ECO:0000313" key="2">
    <source>
        <dbReference type="EMBL" id="KLD63402.1"/>
    </source>
</evidence>
<dbReference type="AlphaFoldDB" id="A0A0G9H6S5"/>
<feature type="transmembrane region" description="Helical" evidence="1">
    <location>
        <begin position="36"/>
        <end position="54"/>
    </location>
</feature>
<accession>A0A0G9H6S5</accession>
<dbReference type="EMBL" id="JPLA01000028">
    <property type="protein sequence ID" value="KLD63402.1"/>
    <property type="molecule type" value="Genomic_DNA"/>
</dbReference>